<dbReference type="EMBL" id="LDAU01000078">
    <property type="protein sequence ID" value="KRX07954.1"/>
    <property type="molecule type" value="Genomic_DNA"/>
</dbReference>
<accession>A0A0V0R083</accession>
<keyword evidence="2 4" id="KW-0689">Ribosomal protein</keyword>
<dbReference type="AlphaFoldDB" id="A0A0V0R083"/>
<dbReference type="FunCoup" id="A0A0V0R083">
    <property type="interactions" value="369"/>
</dbReference>
<protein>
    <recommendedName>
        <fullName evidence="4">40S ribosomal protein S12</fullName>
    </recommendedName>
</protein>
<dbReference type="GO" id="GO:0005840">
    <property type="term" value="C:ribosome"/>
    <property type="evidence" value="ECO:0007669"/>
    <property type="project" value="UniProtKB-KW"/>
</dbReference>
<proteinExistence type="inferred from homology"/>
<feature type="domain" description="Ribosomal protein eL8/eL30/eS12/Gadd45" evidence="5">
    <location>
        <begin position="21"/>
        <end position="100"/>
    </location>
</feature>
<dbReference type="InterPro" id="IPR004038">
    <property type="entry name" value="Ribosomal_eL8/eL30/eS12/Gad45"/>
</dbReference>
<dbReference type="GO" id="GO:0003735">
    <property type="term" value="F:structural constituent of ribosome"/>
    <property type="evidence" value="ECO:0007669"/>
    <property type="project" value="InterPro"/>
</dbReference>
<organism evidence="6 7">
    <name type="scientific">Pseudocohnilembus persalinus</name>
    <name type="common">Ciliate</name>
    <dbReference type="NCBI Taxonomy" id="266149"/>
    <lineage>
        <taxon>Eukaryota</taxon>
        <taxon>Sar</taxon>
        <taxon>Alveolata</taxon>
        <taxon>Ciliophora</taxon>
        <taxon>Intramacronucleata</taxon>
        <taxon>Oligohymenophorea</taxon>
        <taxon>Scuticociliatia</taxon>
        <taxon>Philasterida</taxon>
        <taxon>Pseudocohnilembidae</taxon>
        <taxon>Pseudocohnilembus</taxon>
    </lineage>
</organism>
<evidence type="ECO:0000256" key="4">
    <source>
        <dbReference type="RuleBase" id="RU000670"/>
    </source>
</evidence>
<evidence type="ECO:0000256" key="2">
    <source>
        <dbReference type="ARBA" id="ARBA00022980"/>
    </source>
</evidence>
<name>A0A0V0R083_PSEPJ</name>
<dbReference type="InterPro" id="IPR029064">
    <property type="entry name" value="Ribosomal_eL30-like_sf"/>
</dbReference>
<comment type="caution">
    <text evidence="6">The sequence shown here is derived from an EMBL/GenBank/DDBJ whole genome shotgun (WGS) entry which is preliminary data.</text>
</comment>
<dbReference type="PANTHER" id="PTHR11843">
    <property type="entry name" value="40S RIBOSOMAL PROTEIN S12"/>
    <property type="match status" value="1"/>
</dbReference>
<keyword evidence="7" id="KW-1185">Reference proteome</keyword>
<dbReference type="InParanoid" id="A0A0V0R083"/>
<dbReference type="InterPro" id="IPR000530">
    <property type="entry name" value="Ribosomal_eS12"/>
</dbReference>
<comment type="similarity">
    <text evidence="1 4">Belongs to the eukaryotic ribosomal protein eS12 family.</text>
</comment>
<reference evidence="6 7" key="1">
    <citation type="journal article" date="2015" name="Sci. Rep.">
        <title>Genome of the facultative scuticociliatosis pathogen Pseudocohnilembus persalinus provides insight into its virulence through horizontal gene transfer.</title>
        <authorList>
            <person name="Xiong J."/>
            <person name="Wang G."/>
            <person name="Cheng J."/>
            <person name="Tian M."/>
            <person name="Pan X."/>
            <person name="Warren A."/>
            <person name="Jiang C."/>
            <person name="Yuan D."/>
            <person name="Miao W."/>
        </authorList>
    </citation>
    <scope>NUCLEOTIDE SEQUENCE [LARGE SCALE GENOMIC DNA]</scope>
    <source>
        <strain evidence="6">36N120E</strain>
    </source>
</reference>
<dbReference type="Pfam" id="PF01248">
    <property type="entry name" value="Ribosomal_L7Ae"/>
    <property type="match status" value="1"/>
</dbReference>
<evidence type="ECO:0000256" key="1">
    <source>
        <dbReference type="ARBA" id="ARBA00005824"/>
    </source>
</evidence>
<gene>
    <name evidence="6" type="ORF">PPERSA_10342</name>
</gene>
<dbReference type="OMA" id="CAEHQIP"/>
<dbReference type="SUPFAM" id="SSF55315">
    <property type="entry name" value="L30e-like"/>
    <property type="match status" value="1"/>
</dbReference>
<evidence type="ECO:0000259" key="5">
    <source>
        <dbReference type="Pfam" id="PF01248"/>
    </source>
</evidence>
<dbReference type="OrthoDB" id="10249311at2759"/>
<keyword evidence="3 4" id="KW-0687">Ribonucleoprotein</keyword>
<dbReference type="Proteomes" id="UP000054937">
    <property type="component" value="Unassembled WGS sequence"/>
</dbReference>
<dbReference type="Gene3D" id="3.30.1330.30">
    <property type="match status" value="1"/>
</dbReference>
<evidence type="ECO:0000313" key="7">
    <source>
        <dbReference type="Proteomes" id="UP000054937"/>
    </source>
</evidence>
<evidence type="ECO:0000256" key="3">
    <source>
        <dbReference type="ARBA" id="ARBA00023274"/>
    </source>
</evidence>
<dbReference type="GO" id="GO:1990904">
    <property type="term" value="C:ribonucleoprotein complex"/>
    <property type="evidence" value="ECO:0007669"/>
    <property type="project" value="UniProtKB-KW"/>
</dbReference>
<dbReference type="PRINTS" id="PR00972">
    <property type="entry name" value="RIBSOMALS12E"/>
</dbReference>
<evidence type="ECO:0000313" key="6">
    <source>
        <dbReference type="EMBL" id="KRX07954.1"/>
    </source>
</evidence>
<sequence>MADINDFDSTLKKAVVSSFYEGLLCKGLHEVCKGIEAKKVKFVVLAENVDEAQYKKLVTALCKQNDIPLITVPNGETLGEWANLCKYDANNEIRKARKCSSLGLKDYGVDISAEERQIIENKLKQ</sequence>
<dbReference type="GO" id="GO:0006412">
    <property type="term" value="P:translation"/>
    <property type="evidence" value="ECO:0007669"/>
    <property type="project" value="InterPro"/>
</dbReference>